<name>S8EEB2_9LAMI</name>
<evidence type="ECO:0000256" key="2">
    <source>
        <dbReference type="SAM" id="SignalP"/>
    </source>
</evidence>
<protein>
    <submittedName>
        <fullName evidence="3">Uncharacterized protein</fullName>
    </submittedName>
</protein>
<keyword evidence="4" id="KW-1185">Reference proteome</keyword>
<feature type="chain" id="PRO_5004562969" evidence="2">
    <location>
        <begin position="29"/>
        <end position="136"/>
    </location>
</feature>
<evidence type="ECO:0000313" key="4">
    <source>
        <dbReference type="Proteomes" id="UP000015453"/>
    </source>
</evidence>
<sequence length="136" mass="14720">MGLRFSSIVELLSLLVVLSAFWVRESSSSKGFTAVARLQSETGVRHSSLLLENNVADSMKLDPSGGGNDPIILPTKKRRHKRHHRNKLHRSAAAPEPSASPSKGWISAGSKPLPLIPSDPLNGRGSFPNSRYPQSS</sequence>
<feature type="compositionally biased region" description="Polar residues" evidence="1">
    <location>
        <begin position="127"/>
        <end position="136"/>
    </location>
</feature>
<proteinExistence type="predicted"/>
<dbReference type="AlphaFoldDB" id="S8EEB2"/>
<dbReference type="EMBL" id="AUSU01000109">
    <property type="protein sequence ID" value="EPS74323.1"/>
    <property type="molecule type" value="Genomic_DNA"/>
</dbReference>
<evidence type="ECO:0000256" key="1">
    <source>
        <dbReference type="SAM" id="MobiDB-lite"/>
    </source>
</evidence>
<feature type="compositionally biased region" description="Basic residues" evidence="1">
    <location>
        <begin position="75"/>
        <end position="90"/>
    </location>
</feature>
<feature type="signal peptide" evidence="2">
    <location>
        <begin position="1"/>
        <end position="28"/>
    </location>
</feature>
<dbReference type="Proteomes" id="UP000015453">
    <property type="component" value="Unassembled WGS sequence"/>
</dbReference>
<reference evidence="3 4" key="1">
    <citation type="journal article" date="2013" name="BMC Genomics">
        <title>The miniature genome of a carnivorous plant Genlisea aurea contains a low number of genes and short non-coding sequences.</title>
        <authorList>
            <person name="Leushkin E.V."/>
            <person name="Sutormin R.A."/>
            <person name="Nabieva E.R."/>
            <person name="Penin A.A."/>
            <person name="Kondrashov A.S."/>
            <person name="Logacheva M.D."/>
        </authorList>
    </citation>
    <scope>NUCLEOTIDE SEQUENCE [LARGE SCALE GENOMIC DNA]</scope>
</reference>
<comment type="caution">
    <text evidence="3">The sequence shown here is derived from an EMBL/GenBank/DDBJ whole genome shotgun (WGS) entry which is preliminary data.</text>
</comment>
<keyword evidence="2" id="KW-0732">Signal</keyword>
<gene>
    <name evidence="3" type="ORF">M569_00432</name>
</gene>
<organism evidence="3 4">
    <name type="scientific">Genlisea aurea</name>
    <dbReference type="NCBI Taxonomy" id="192259"/>
    <lineage>
        <taxon>Eukaryota</taxon>
        <taxon>Viridiplantae</taxon>
        <taxon>Streptophyta</taxon>
        <taxon>Embryophyta</taxon>
        <taxon>Tracheophyta</taxon>
        <taxon>Spermatophyta</taxon>
        <taxon>Magnoliopsida</taxon>
        <taxon>eudicotyledons</taxon>
        <taxon>Gunneridae</taxon>
        <taxon>Pentapetalae</taxon>
        <taxon>asterids</taxon>
        <taxon>lamiids</taxon>
        <taxon>Lamiales</taxon>
        <taxon>Lentibulariaceae</taxon>
        <taxon>Genlisea</taxon>
    </lineage>
</organism>
<feature type="region of interest" description="Disordered" evidence="1">
    <location>
        <begin position="57"/>
        <end position="136"/>
    </location>
</feature>
<feature type="compositionally biased region" description="Low complexity" evidence="1">
    <location>
        <begin position="91"/>
        <end position="102"/>
    </location>
</feature>
<evidence type="ECO:0000313" key="3">
    <source>
        <dbReference type="EMBL" id="EPS74323.1"/>
    </source>
</evidence>
<accession>S8EEB2</accession>